<evidence type="ECO:0000313" key="1">
    <source>
        <dbReference type="EMBL" id="CEK49204.1"/>
    </source>
</evidence>
<reference evidence="1" key="1">
    <citation type="submission" date="2014-12" db="EMBL/GenBank/DDBJ databases">
        <title>Insight into the proteome of Arion vulgaris.</title>
        <authorList>
            <person name="Aradska J."/>
            <person name="Bulat T."/>
            <person name="Smidak R."/>
            <person name="Sarate P."/>
            <person name="Gangsoo J."/>
            <person name="Sialana F."/>
            <person name="Bilban M."/>
            <person name="Lubec G."/>
        </authorList>
    </citation>
    <scope>NUCLEOTIDE SEQUENCE</scope>
    <source>
        <tissue evidence="1">Skin</tissue>
    </source>
</reference>
<dbReference type="EMBL" id="HACG01002339">
    <property type="protein sequence ID" value="CEK49204.1"/>
    <property type="molecule type" value="Transcribed_RNA"/>
</dbReference>
<organism evidence="1">
    <name type="scientific">Arion vulgaris</name>
    <dbReference type="NCBI Taxonomy" id="1028688"/>
    <lineage>
        <taxon>Eukaryota</taxon>
        <taxon>Metazoa</taxon>
        <taxon>Spiralia</taxon>
        <taxon>Lophotrochozoa</taxon>
        <taxon>Mollusca</taxon>
        <taxon>Gastropoda</taxon>
        <taxon>Heterobranchia</taxon>
        <taxon>Euthyneura</taxon>
        <taxon>Panpulmonata</taxon>
        <taxon>Eupulmonata</taxon>
        <taxon>Stylommatophora</taxon>
        <taxon>Helicina</taxon>
        <taxon>Arionoidea</taxon>
        <taxon>Arionidae</taxon>
        <taxon>Arion</taxon>
    </lineage>
</organism>
<proteinExistence type="predicted"/>
<name>A0A0B6XZ68_9EUPU</name>
<protein>
    <submittedName>
        <fullName evidence="1">Uncharacterized protein</fullName>
    </submittedName>
</protein>
<sequence length="129" mass="14184">VKYKCGMEVNGRADQEYGCISHKSAIKDKCRTMNCTSGMAVNGSGCTTICDIKVSSECSADSSHALTNDSAILLSHCQHDPKLRQHNHEDLRQVSTEIRHASKQEEMIDLTLDDVEDDDVVDLTVNASQ</sequence>
<gene>
    <name evidence="1" type="primary">ORF6823</name>
</gene>
<feature type="non-terminal residue" evidence="1">
    <location>
        <position position="1"/>
    </location>
</feature>
<dbReference type="AlphaFoldDB" id="A0A0B6XZ68"/>
<accession>A0A0B6XZ68</accession>